<feature type="chain" id="PRO_5045964362" description="Copper amine oxidase-like N-terminal domain-containing protein" evidence="1">
    <location>
        <begin position="23"/>
        <end position="173"/>
    </location>
</feature>
<dbReference type="RefSeq" id="WP_186326053.1">
    <property type="nucleotide sequence ID" value="NZ_JBEPLV010000008.1"/>
</dbReference>
<sequence length="173" mass="18737">MKKLIIGLTVGMLIGSSTVAMAATSTTVKATIAKYRVLINGVNKPVASNQLLYNGNTYVQLRDAGSIFGYDVSYKASDKSINFTVKNSPDSNWITLTDFATANGYTIKVDNASTDTYNIQANNSTVLAVNISNLKENEERALTSTNGKVVTVKRYLGSYLLNKTDLIRGGFMN</sequence>
<dbReference type="Pfam" id="PF07833">
    <property type="entry name" value="Cu_amine_oxidN1"/>
    <property type="match status" value="1"/>
</dbReference>
<keyword evidence="1" id="KW-0732">Signal</keyword>
<accession>A0ABV2FBM2</accession>
<keyword evidence="4" id="KW-1185">Reference proteome</keyword>
<evidence type="ECO:0000259" key="2">
    <source>
        <dbReference type="Pfam" id="PF07833"/>
    </source>
</evidence>
<reference evidence="3 4" key="1">
    <citation type="submission" date="2024-06" db="EMBL/GenBank/DDBJ databases">
        <title>Genomic Encyclopedia of Type Strains, Phase IV (KMG-IV): sequencing the most valuable type-strain genomes for metagenomic binning, comparative biology and taxonomic classification.</title>
        <authorList>
            <person name="Goeker M."/>
        </authorList>
    </citation>
    <scope>NUCLEOTIDE SEQUENCE [LARGE SCALE GENOMIC DNA]</scope>
    <source>
        <strain evidence="3 4">DSM 17253</strain>
    </source>
</reference>
<dbReference type="InterPro" id="IPR012854">
    <property type="entry name" value="Cu_amine_oxidase-like_N"/>
</dbReference>
<name>A0ABV2FBM2_9BACL</name>
<organism evidence="3 4">
    <name type="scientific">Paenibacillus favisporus</name>
    <dbReference type="NCBI Taxonomy" id="221028"/>
    <lineage>
        <taxon>Bacteria</taxon>
        <taxon>Bacillati</taxon>
        <taxon>Bacillota</taxon>
        <taxon>Bacilli</taxon>
        <taxon>Bacillales</taxon>
        <taxon>Paenibacillaceae</taxon>
        <taxon>Paenibacillus</taxon>
    </lineage>
</organism>
<dbReference type="Proteomes" id="UP001549098">
    <property type="component" value="Unassembled WGS sequence"/>
</dbReference>
<dbReference type="EMBL" id="JBEPLV010000008">
    <property type="protein sequence ID" value="MET3549181.1"/>
    <property type="molecule type" value="Genomic_DNA"/>
</dbReference>
<gene>
    <name evidence="3" type="ORF">ABID47_005818</name>
</gene>
<evidence type="ECO:0000256" key="1">
    <source>
        <dbReference type="SAM" id="SignalP"/>
    </source>
</evidence>
<feature type="signal peptide" evidence="1">
    <location>
        <begin position="1"/>
        <end position="22"/>
    </location>
</feature>
<feature type="domain" description="Copper amine oxidase-like N-terminal" evidence="2">
    <location>
        <begin position="10"/>
        <end position="81"/>
    </location>
</feature>
<evidence type="ECO:0000313" key="3">
    <source>
        <dbReference type="EMBL" id="MET3549181.1"/>
    </source>
</evidence>
<dbReference type="InterPro" id="IPR036582">
    <property type="entry name" value="Mao_N_sf"/>
</dbReference>
<protein>
    <recommendedName>
        <fullName evidence="2">Copper amine oxidase-like N-terminal domain-containing protein</fullName>
    </recommendedName>
</protein>
<dbReference type="SUPFAM" id="SSF55383">
    <property type="entry name" value="Copper amine oxidase, domain N"/>
    <property type="match status" value="1"/>
</dbReference>
<evidence type="ECO:0000313" key="4">
    <source>
        <dbReference type="Proteomes" id="UP001549098"/>
    </source>
</evidence>
<proteinExistence type="predicted"/>
<comment type="caution">
    <text evidence="3">The sequence shown here is derived from an EMBL/GenBank/DDBJ whole genome shotgun (WGS) entry which is preliminary data.</text>
</comment>